<accession>A0A2P8HS38</accession>
<keyword evidence="4" id="KW-1185">Reference proteome</keyword>
<evidence type="ECO:0000259" key="2">
    <source>
        <dbReference type="Pfam" id="PF04389"/>
    </source>
</evidence>
<reference evidence="3 4" key="1">
    <citation type="submission" date="2018-03" db="EMBL/GenBank/DDBJ databases">
        <title>Genomic Encyclopedia of Archaeal and Bacterial Type Strains, Phase II (KMG-II): from individual species to whole genera.</title>
        <authorList>
            <person name="Goeker M."/>
        </authorList>
    </citation>
    <scope>NUCLEOTIDE SEQUENCE [LARGE SCALE GENOMIC DNA]</scope>
    <source>
        <strain evidence="3 4">DSM 24859</strain>
    </source>
</reference>
<gene>
    <name evidence="3" type="ORF">CLV51_101353</name>
</gene>
<feature type="domain" description="Peptidase M28" evidence="2">
    <location>
        <begin position="283"/>
        <end position="493"/>
    </location>
</feature>
<keyword evidence="1" id="KW-0732">Signal</keyword>
<dbReference type="OrthoDB" id="9764939at2"/>
<feature type="signal peptide" evidence="1">
    <location>
        <begin position="1"/>
        <end position="18"/>
    </location>
</feature>
<dbReference type="InterPro" id="IPR046450">
    <property type="entry name" value="PA_dom_sf"/>
</dbReference>
<dbReference type="EMBL" id="PYAW01000001">
    <property type="protein sequence ID" value="PSL49023.1"/>
    <property type="molecule type" value="Genomic_DNA"/>
</dbReference>
<dbReference type="GO" id="GO:0008235">
    <property type="term" value="F:metalloexopeptidase activity"/>
    <property type="evidence" value="ECO:0007669"/>
    <property type="project" value="InterPro"/>
</dbReference>
<dbReference type="PANTHER" id="PTHR12147:SF26">
    <property type="entry name" value="PEPTIDASE M28 DOMAIN-CONTAINING PROTEIN"/>
    <property type="match status" value="1"/>
</dbReference>
<dbReference type="Proteomes" id="UP000240971">
    <property type="component" value="Unassembled WGS sequence"/>
</dbReference>
<dbReference type="Gene3D" id="3.40.630.10">
    <property type="entry name" value="Zn peptidases"/>
    <property type="match status" value="2"/>
</dbReference>
<evidence type="ECO:0000313" key="4">
    <source>
        <dbReference type="Proteomes" id="UP000240971"/>
    </source>
</evidence>
<evidence type="ECO:0000313" key="3">
    <source>
        <dbReference type="EMBL" id="PSL49023.1"/>
    </source>
</evidence>
<dbReference type="InterPro" id="IPR007484">
    <property type="entry name" value="Peptidase_M28"/>
</dbReference>
<dbReference type="SUPFAM" id="SSF53187">
    <property type="entry name" value="Zn-dependent exopeptidases"/>
    <property type="match status" value="1"/>
</dbReference>
<dbReference type="Pfam" id="PF04389">
    <property type="entry name" value="Peptidase_M28"/>
    <property type="match status" value="1"/>
</dbReference>
<evidence type="ECO:0000256" key="1">
    <source>
        <dbReference type="SAM" id="SignalP"/>
    </source>
</evidence>
<dbReference type="AlphaFoldDB" id="A0A2P8HS38"/>
<protein>
    <submittedName>
        <fullName evidence="3">Peptidase M28-like protein</fullName>
    </submittedName>
</protein>
<comment type="caution">
    <text evidence="3">The sequence shown here is derived from an EMBL/GenBank/DDBJ whole genome shotgun (WGS) entry which is preliminary data.</text>
</comment>
<dbReference type="PANTHER" id="PTHR12147">
    <property type="entry name" value="METALLOPEPTIDASE M28 FAMILY MEMBER"/>
    <property type="match status" value="1"/>
</dbReference>
<dbReference type="RefSeq" id="WP_106526290.1">
    <property type="nucleotide sequence ID" value="NZ_PYAW01000001.1"/>
</dbReference>
<dbReference type="SUPFAM" id="SSF52025">
    <property type="entry name" value="PA domain"/>
    <property type="match status" value="1"/>
</dbReference>
<dbReference type="InterPro" id="IPR045175">
    <property type="entry name" value="M28_fam"/>
</dbReference>
<organism evidence="3 4">
    <name type="scientific">Chitinophaga niastensis</name>
    <dbReference type="NCBI Taxonomy" id="536980"/>
    <lineage>
        <taxon>Bacteria</taxon>
        <taxon>Pseudomonadati</taxon>
        <taxon>Bacteroidota</taxon>
        <taxon>Chitinophagia</taxon>
        <taxon>Chitinophagales</taxon>
        <taxon>Chitinophagaceae</taxon>
        <taxon>Chitinophaga</taxon>
    </lineage>
</organism>
<name>A0A2P8HS38_CHINA</name>
<dbReference type="GO" id="GO:0006508">
    <property type="term" value="P:proteolysis"/>
    <property type="evidence" value="ECO:0007669"/>
    <property type="project" value="InterPro"/>
</dbReference>
<feature type="chain" id="PRO_5015162973" evidence="1">
    <location>
        <begin position="19"/>
        <end position="512"/>
    </location>
</feature>
<sequence length="512" mass="56432">MRVFITIACSLLITTAGAQVKLQKSTGAVNKSVAAKYGETITPAAVKKQLYIVAGPEMEGRETATRGQERAAAYIISQFKEAGLEPGANGNWEQHYPLYSDSLVSSTITAGDKTFQFGEDFITDLRSGHQEDIRASKIIFADYGVVAGNRNDYDNLNVSGQIVLIREGAASGASRDKGSIADKIKTAKAKEVKALLVVTPFASRYKSLDQDKLRKTGVYMQKDTTEHLNVYYITPAVAAGLLGAGNGDSLLSAIDNGWKVPVISNTAVHIVFNKAGTTLQPSNVLGYLEGTDKKEEVVFVTAHYDHLGKIKDEIYYGADDDGSGTSAVLEIAAAFARAKKAGNGPRRSMVFMTVSGEEKGLLGSTYYTTHPVYPLTNTVVDLNIDMIGRIDPAHEKDTNYVYIIGDNKLSSELRPINEKANATHTGFKLDYKYNDPNDPEGFYYRSDHYMFAQHNIPIIFYFNGTHADYHQPTDTVEKINYDLLAKRARLVFYTAWDIANRERKPVVDRHEK</sequence>
<proteinExistence type="predicted"/>